<evidence type="ECO:0000313" key="9">
    <source>
        <dbReference type="EMBL" id="OGZ46140.1"/>
    </source>
</evidence>
<dbReference type="AlphaFoldDB" id="A0A1G2G831"/>
<dbReference type="STRING" id="1802115.A2756_06015"/>
<evidence type="ECO:0008006" key="11">
    <source>
        <dbReference type="Google" id="ProtNLM"/>
    </source>
</evidence>
<dbReference type="InterPro" id="IPR052027">
    <property type="entry name" value="PspC"/>
</dbReference>
<dbReference type="Proteomes" id="UP000177785">
    <property type="component" value="Unassembled WGS sequence"/>
</dbReference>
<evidence type="ECO:0000259" key="7">
    <source>
        <dbReference type="Pfam" id="PF04024"/>
    </source>
</evidence>
<evidence type="ECO:0000259" key="8">
    <source>
        <dbReference type="Pfam" id="PF18917"/>
    </source>
</evidence>
<feature type="transmembrane region" description="Helical" evidence="6">
    <location>
        <begin position="49"/>
        <end position="70"/>
    </location>
</feature>
<evidence type="ECO:0000256" key="5">
    <source>
        <dbReference type="ARBA" id="ARBA00023136"/>
    </source>
</evidence>
<evidence type="ECO:0000256" key="1">
    <source>
        <dbReference type="ARBA" id="ARBA00004162"/>
    </source>
</evidence>
<dbReference type="InterPro" id="IPR007168">
    <property type="entry name" value="Phageshock_PspC_N"/>
</dbReference>
<keyword evidence="5 6" id="KW-0472">Membrane</keyword>
<reference evidence="9 10" key="1">
    <citation type="journal article" date="2016" name="Nat. Commun.">
        <title>Thousands of microbial genomes shed light on interconnected biogeochemical processes in an aquifer system.</title>
        <authorList>
            <person name="Anantharaman K."/>
            <person name="Brown C.T."/>
            <person name="Hug L.A."/>
            <person name="Sharon I."/>
            <person name="Castelle C.J."/>
            <person name="Probst A.J."/>
            <person name="Thomas B.C."/>
            <person name="Singh A."/>
            <person name="Wilkins M.J."/>
            <person name="Karaoz U."/>
            <person name="Brodie E.L."/>
            <person name="Williams K.H."/>
            <person name="Hubbard S.S."/>
            <person name="Banfield J.F."/>
        </authorList>
    </citation>
    <scope>NUCLEOTIDE SEQUENCE [LARGE SCALE GENOMIC DNA]</scope>
</reference>
<evidence type="ECO:0000256" key="2">
    <source>
        <dbReference type="ARBA" id="ARBA00022475"/>
    </source>
</evidence>
<protein>
    <recommendedName>
        <fullName evidence="11">Phage shock protein PspC N-terminal domain-containing protein</fullName>
    </recommendedName>
</protein>
<comment type="caution">
    <text evidence="9">The sequence shown here is derived from an EMBL/GenBank/DDBJ whole genome shotgun (WGS) entry which is preliminary data.</text>
</comment>
<evidence type="ECO:0000256" key="3">
    <source>
        <dbReference type="ARBA" id="ARBA00022692"/>
    </source>
</evidence>
<organism evidence="9 10">
    <name type="scientific">Candidatus Ryanbacteria bacterium RIFCSPHIGHO2_01_FULL_48_27</name>
    <dbReference type="NCBI Taxonomy" id="1802115"/>
    <lineage>
        <taxon>Bacteria</taxon>
        <taxon>Candidatus Ryaniibacteriota</taxon>
    </lineage>
</organism>
<feature type="transmembrane region" description="Helical" evidence="6">
    <location>
        <begin position="25"/>
        <end position="43"/>
    </location>
</feature>
<dbReference type="GO" id="GO:0005886">
    <property type="term" value="C:plasma membrane"/>
    <property type="evidence" value="ECO:0007669"/>
    <property type="project" value="UniProtKB-SubCell"/>
</dbReference>
<evidence type="ECO:0000256" key="4">
    <source>
        <dbReference type="ARBA" id="ARBA00022989"/>
    </source>
</evidence>
<gene>
    <name evidence="9" type="ORF">A2756_06015</name>
</gene>
<sequence>MEQKTEHRAHEEHTKKLYRSRKDKIVAGVAAGIAEYFSIDPIIARLVFFILIFTSGGFMFLVYIVLAIVVPQEPGEEMADRKESLKGFVEGVSEKAETLASEFQERRDHVRDSYNRKRTIAGIILVGIGLVALLNEFFPVHWFRWSVVWPSALVILGAMILFRK</sequence>
<feature type="domain" description="Phage shock protein PspC N-terminal" evidence="7">
    <location>
        <begin position="15"/>
        <end position="73"/>
    </location>
</feature>
<keyword evidence="2" id="KW-1003">Cell membrane</keyword>
<dbReference type="PANTHER" id="PTHR33885">
    <property type="entry name" value="PHAGE SHOCK PROTEIN C"/>
    <property type="match status" value="1"/>
</dbReference>
<keyword evidence="4 6" id="KW-1133">Transmembrane helix</keyword>
<dbReference type="Pfam" id="PF18917">
    <property type="entry name" value="LiaI-LiaF-like_TM1"/>
    <property type="match status" value="1"/>
</dbReference>
<dbReference type="Pfam" id="PF04024">
    <property type="entry name" value="PspC"/>
    <property type="match status" value="1"/>
</dbReference>
<name>A0A1G2G831_9BACT</name>
<dbReference type="InterPro" id="IPR043726">
    <property type="entry name" value="LiaI-LiaF-like_TM1"/>
</dbReference>
<comment type="subcellular location">
    <subcellularLocation>
        <location evidence="1">Cell membrane</location>
        <topology evidence="1">Single-pass membrane protein</topology>
    </subcellularLocation>
</comment>
<accession>A0A1G2G831</accession>
<dbReference type="PANTHER" id="PTHR33885:SF3">
    <property type="entry name" value="PHAGE SHOCK PROTEIN C"/>
    <property type="match status" value="1"/>
</dbReference>
<evidence type="ECO:0000256" key="6">
    <source>
        <dbReference type="SAM" id="Phobius"/>
    </source>
</evidence>
<proteinExistence type="predicted"/>
<dbReference type="EMBL" id="MHNL01000001">
    <property type="protein sequence ID" value="OGZ46140.1"/>
    <property type="molecule type" value="Genomic_DNA"/>
</dbReference>
<feature type="domain" description="LiaI-LiaF-like transmembrane region" evidence="8">
    <location>
        <begin position="120"/>
        <end position="161"/>
    </location>
</feature>
<keyword evidence="3 6" id="KW-0812">Transmembrane</keyword>
<feature type="transmembrane region" description="Helical" evidence="6">
    <location>
        <begin position="143"/>
        <end position="162"/>
    </location>
</feature>
<evidence type="ECO:0000313" key="10">
    <source>
        <dbReference type="Proteomes" id="UP000177785"/>
    </source>
</evidence>
<feature type="transmembrane region" description="Helical" evidence="6">
    <location>
        <begin position="119"/>
        <end position="137"/>
    </location>
</feature>